<evidence type="ECO:0000259" key="2">
    <source>
        <dbReference type="PROSITE" id="PS51186"/>
    </source>
</evidence>
<organism evidence="3 4">
    <name type="scientific">Methylorubrum zatmanii</name>
    <dbReference type="NCBI Taxonomy" id="29429"/>
    <lineage>
        <taxon>Bacteria</taxon>
        <taxon>Pseudomonadati</taxon>
        <taxon>Pseudomonadota</taxon>
        <taxon>Alphaproteobacteria</taxon>
        <taxon>Hyphomicrobiales</taxon>
        <taxon>Methylobacteriaceae</taxon>
        <taxon>Methylorubrum</taxon>
    </lineage>
</organism>
<dbReference type="GO" id="GO:0016746">
    <property type="term" value="F:acyltransferase activity"/>
    <property type="evidence" value="ECO:0007669"/>
    <property type="project" value="UniProtKB-KW"/>
</dbReference>
<dbReference type="SUPFAM" id="SSF55729">
    <property type="entry name" value="Acyl-CoA N-acyltransferases (Nat)"/>
    <property type="match status" value="1"/>
</dbReference>
<comment type="caution">
    <text evidence="3">The sequence shown here is derived from an EMBL/GenBank/DDBJ whole genome shotgun (WGS) entry which is preliminary data.</text>
</comment>
<dbReference type="PANTHER" id="PTHR43072:SF8">
    <property type="entry name" value="ACYLTRANSFERASE FABY-RELATED"/>
    <property type="match status" value="1"/>
</dbReference>
<protein>
    <submittedName>
        <fullName evidence="3">GNAT family N-acetyltransferase</fullName>
        <ecNumber evidence="3">2.3.-.-</ecNumber>
    </submittedName>
</protein>
<dbReference type="EC" id="2.3.-.-" evidence="3"/>
<evidence type="ECO:0000256" key="1">
    <source>
        <dbReference type="SAM" id="MobiDB-lite"/>
    </source>
</evidence>
<gene>
    <name evidence="3" type="ORF">ACFQDP_02865</name>
</gene>
<dbReference type="Gene3D" id="3.40.630.30">
    <property type="match status" value="1"/>
</dbReference>
<proteinExistence type="predicted"/>
<dbReference type="Pfam" id="PF00583">
    <property type="entry name" value="Acetyltransf_1"/>
    <property type="match status" value="1"/>
</dbReference>
<name>A0ABW1WKT4_9HYPH</name>
<dbReference type="InterPro" id="IPR016181">
    <property type="entry name" value="Acyl_CoA_acyltransferase"/>
</dbReference>
<dbReference type="EMBL" id="JBHSTT010000009">
    <property type="protein sequence ID" value="MFC6388302.1"/>
    <property type="molecule type" value="Genomic_DNA"/>
</dbReference>
<dbReference type="PROSITE" id="PS51186">
    <property type="entry name" value="GNAT"/>
    <property type="match status" value="1"/>
</dbReference>
<dbReference type="CDD" id="cd04301">
    <property type="entry name" value="NAT_SF"/>
    <property type="match status" value="1"/>
</dbReference>
<keyword evidence="3" id="KW-0012">Acyltransferase</keyword>
<feature type="region of interest" description="Disordered" evidence="1">
    <location>
        <begin position="186"/>
        <end position="208"/>
    </location>
</feature>
<dbReference type="InterPro" id="IPR000182">
    <property type="entry name" value="GNAT_dom"/>
</dbReference>
<feature type="domain" description="N-acetyltransferase" evidence="2">
    <location>
        <begin position="18"/>
        <end position="183"/>
    </location>
</feature>
<dbReference type="RefSeq" id="WP_192283239.1">
    <property type="nucleotide sequence ID" value="NZ_JBHSTT010000009.1"/>
</dbReference>
<dbReference type="Proteomes" id="UP001596237">
    <property type="component" value="Unassembled WGS sequence"/>
</dbReference>
<reference evidence="4" key="1">
    <citation type="journal article" date="2019" name="Int. J. Syst. Evol. Microbiol.">
        <title>The Global Catalogue of Microorganisms (GCM) 10K type strain sequencing project: providing services to taxonomists for standard genome sequencing and annotation.</title>
        <authorList>
            <consortium name="The Broad Institute Genomics Platform"/>
            <consortium name="The Broad Institute Genome Sequencing Center for Infectious Disease"/>
            <person name="Wu L."/>
            <person name="Ma J."/>
        </authorList>
    </citation>
    <scope>NUCLEOTIDE SEQUENCE [LARGE SCALE GENOMIC DNA]</scope>
    <source>
        <strain evidence="4">CCUG 36916</strain>
    </source>
</reference>
<evidence type="ECO:0000313" key="3">
    <source>
        <dbReference type="EMBL" id="MFC6388302.1"/>
    </source>
</evidence>
<dbReference type="PANTHER" id="PTHR43072">
    <property type="entry name" value="N-ACETYLTRANSFERASE"/>
    <property type="match status" value="1"/>
</dbReference>
<sequence>MAEGAPILSPVIPPGANVVIRPSSDADVPAMIAIYERHIRKGVGDTGDFDEERLLPDDLKRRRKNMRSKRLPHLVAERGGAIAGYAYAVPFRKRPAYRFTLKHSIYVHPDHLHAGIGRRLLPALVEACAAGGYRQMIGYIDAKNEASLRLHEACGFTRVGYLPAIGYKFGRWSDSVIVQCPLGTGSDDQPSTWRRPERTEPLAFPSGS</sequence>
<evidence type="ECO:0000313" key="4">
    <source>
        <dbReference type="Proteomes" id="UP001596237"/>
    </source>
</evidence>
<keyword evidence="3" id="KW-0808">Transferase</keyword>
<accession>A0ABW1WKT4</accession>
<keyword evidence="4" id="KW-1185">Reference proteome</keyword>